<evidence type="ECO:0000259" key="2">
    <source>
        <dbReference type="Pfam" id="PF23451"/>
    </source>
</evidence>
<dbReference type="Pfam" id="PF01883">
    <property type="entry name" value="FeS_assembly_P"/>
    <property type="match status" value="1"/>
</dbReference>
<dbReference type="Pfam" id="PF23451">
    <property type="entry name" value="Zn_ribbon_PaaD"/>
    <property type="match status" value="1"/>
</dbReference>
<dbReference type="SUPFAM" id="SSF117916">
    <property type="entry name" value="Fe-S cluster assembly (FSCA) domain-like"/>
    <property type="match status" value="1"/>
</dbReference>
<reference evidence="3 4" key="1">
    <citation type="submission" date="2019-03" db="EMBL/GenBank/DDBJ databases">
        <title>Genomic Encyclopedia of Type Strains, Phase IV (KMG-IV): sequencing the most valuable type-strain genomes for metagenomic binning, comparative biology and taxonomic classification.</title>
        <authorList>
            <person name="Goeker M."/>
        </authorList>
    </citation>
    <scope>NUCLEOTIDE SEQUENCE [LARGE SCALE GENOMIC DNA]</scope>
    <source>
        <strain evidence="3 4">DSM 100059</strain>
    </source>
</reference>
<comment type="caution">
    <text evidence="3">The sequence shown here is derived from an EMBL/GenBank/DDBJ whole genome shotgun (WGS) entry which is preliminary data.</text>
</comment>
<protein>
    <submittedName>
        <fullName evidence="3">Ring-1,2-phenylacetyl-CoA epoxidase subunit PaaD</fullName>
    </submittedName>
</protein>
<dbReference type="InterPro" id="IPR011883">
    <property type="entry name" value="PaaD-like"/>
</dbReference>
<feature type="domain" description="PaaD zinc beta ribbon" evidence="2">
    <location>
        <begin position="130"/>
        <end position="176"/>
    </location>
</feature>
<evidence type="ECO:0000259" key="1">
    <source>
        <dbReference type="Pfam" id="PF01883"/>
    </source>
</evidence>
<dbReference type="InterPro" id="IPR002744">
    <property type="entry name" value="MIP18-like"/>
</dbReference>
<gene>
    <name evidence="3" type="ORF">EDB95_0950</name>
</gene>
<dbReference type="InterPro" id="IPR052339">
    <property type="entry name" value="Fe-S_Maturation_MIP18"/>
</dbReference>
<evidence type="ECO:0000313" key="3">
    <source>
        <dbReference type="EMBL" id="TDW99933.1"/>
    </source>
</evidence>
<dbReference type="InterPro" id="IPR034904">
    <property type="entry name" value="FSCA_dom_sf"/>
</dbReference>
<dbReference type="OrthoDB" id="3684942at2"/>
<keyword evidence="4" id="KW-1185">Reference proteome</keyword>
<dbReference type="RefSeq" id="WP_133991061.1">
    <property type="nucleotide sequence ID" value="NZ_SODV01000001.1"/>
</dbReference>
<dbReference type="EMBL" id="SODV01000001">
    <property type="protein sequence ID" value="TDW99933.1"/>
    <property type="molecule type" value="Genomic_DNA"/>
</dbReference>
<dbReference type="Gene3D" id="3.30.300.130">
    <property type="entry name" value="Fe-S cluster assembly (FSCA)"/>
    <property type="match status" value="1"/>
</dbReference>
<dbReference type="InterPro" id="IPR056572">
    <property type="entry name" value="Zn_ribbon_PaaD"/>
</dbReference>
<proteinExistence type="predicted"/>
<feature type="domain" description="MIP18 family-like" evidence="1">
    <location>
        <begin position="15"/>
        <end position="82"/>
    </location>
</feature>
<accession>A0A4R8DPC8</accession>
<name>A0A4R8DPC8_9BACT</name>
<organism evidence="3 4">
    <name type="scientific">Dinghuibacter silviterrae</name>
    <dbReference type="NCBI Taxonomy" id="1539049"/>
    <lineage>
        <taxon>Bacteria</taxon>
        <taxon>Pseudomonadati</taxon>
        <taxon>Bacteroidota</taxon>
        <taxon>Chitinophagia</taxon>
        <taxon>Chitinophagales</taxon>
        <taxon>Chitinophagaceae</taxon>
        <taxon>Dinghuibacter</taxon>
    </lineage>
</organism>
<dbReference type="PANTHER" id="PTHR42831:SF3">
    <property type="entry name" value="1,2-PHENYLACETYL-COA EPOXIDASE, SUBUNIT D-RELATED"/>
    <property type="match status" value="1"/>
</dbReference>
<sequence length="178" mass="19662">MSDTATIKTLSDPRHVMELLENIPDPEVPVLSILDLGIVRDVRVYPASEQGAFPGVTVMITPTYNGCPAVDVIRMNIRMTLIAAGYTPVDVRTALSPAWSTEWMSEAAREKLEAFGIAPPNSVPSVCSLDLFQQDESVRCPHCGSYHTEMVSRFGSTACKALYKCKDCQEPFDYFKSH</sequence>
<dbReference type="PANTHER" id="PTHR42831">
    <property type="entry name" value="FE-S PROTEIN MATURATION AUXILIARY FACTOR YITW"/>
    <property type="match status" value="1"/>
</dbReference>
<evidence type="ECO:0000313" key="4">
    <source>
        <dbReference type="Proteomes" id="UP000294498"/>
    </source>
</evidence>
<dbReference type="Proteomes" id="UP000294498">
    <property type="component" value="Unassembled WGS sequence"/>
</dbReference>
<dbReference type="AlphaFoldDB" id="A0A4R8DPC8"/>
<dbReference type="NCBIfam" id="TIGR02159">
    <property type="entry name" value="PA_CoA_Oxy4"/>
    <property type="match status" value="1"/>
</dbReference>